<dbReference type="WBParaSite" id="PSAMB.scaffold7259size7938.g29841.t1">
    <property type="protein sequence ID" value="PSAMB.scaffold7259size7938.g29841.t1"/>
    <property type="gene ID" value="PSAMB.scaffold7259size7938.g29841"/>
</dbReference>
<name>A0A914XAG3_9BILA</name>
<accession>A0A914XAG3</accession>
<feature type="region of interest" description="Disordered" evidence="1">
    <location>
        <begin position="1"/>
        <end position="34"/>
    </location>
</feature>
<organism evidence="2 3">
    <name type="scientific">Plectus sambesii</name>
    <dbReference type="NCBI Taxonomy" id="2011161"/>
    <lineage>
        <taxon>Eukaryota</taxon>
        <taxon>Metazoa</taxon>
        <taxon>Ecdysozoa</taxon>
        <taxon>Nematoda</taxon>
        <taxon>Chromadorea</taxon>
        <taxon>Plectida</taxon>
        <taxon>Plectina</taxon>
        <taxon>Plectoidea</taxon>
        <taxon>Plectidae</taxon>
        <taxon>Plectus</taxon>
    </lineage>
</organism>
<evidence type="ECO:0000256" key="1">
    <source>
        <dbReference type="SAM" id="MobiDB-lite"/>
    </source>
</evidence>
<dbReference type="Proteomes" id="UP000887566">
    <property type="component" value="Unplaced"/>
</dbReference>
<keyword evidence="2" id="KW-1185">Reference proteome</keyword>
<reference evidence="3" key="1">
    <citation type="submission" date="2022-11" db="UniProtKB">
        <authorList>
            <consortium name="WormBaseParasite"/>
        </authorList>
    </citation>
    <scope>IDENTIFICATION</scope>
</reference>
<protein>
    <submittedName>
        <fullName evidence="3">Uncharacterized protein</fullName>
    </submittedName>
</protein>
<feature type="compositionally biased region" description="Polar residues" evidence="1">
    <location>
        <begin position="1"/>
        <end position="16"/>
    </location>
</feature>
<feature type="region of interest" description="Disordered" evidence="1">
    <location>
        <begin position="96"/>
        <end position="128"/>
    </location>
</feature>
<sequence length="128" mass="13280">MTSASASRAGPNTQSGLFCRCRSSRPDGRTHGHPLAAVHSTRIADGQGDVIHAPASSTVHIPAFLADRGRLCPRACVPLPPSPLVTPTELVKLAPVADTKAPDGPNSSEWTRPAAVRPPQHPAMAVAT</sequence>
<evidence type="ECO:0000313" key="2">
    <source>
        <dbReference type="Proteomes" id="UP000887566"/>
    </source>
</evidence>
<dbReference type="AlphaFoldDB" id="A0A914XAG3"/>
<evidence type="ECO:0000313" key="3">
    <source>
        <dbReference type="WBParaSite" id="PSAMB.scaffold7259size7938.g29841.t1"/>
    </source>
</evidence>
<proteinExistence type="predicted"/>